<dbReference type="OrthoDB" id="63487at2"/>
<feature type="domain" description="ATPase BadF/BadG/BcrA/BcrD type" evidence="1">
    <location>
        <begin position="5"/>
        <end position="229"/>
    </location>
</feature>
<dbReference type="PANTHER" id="PTHR43190:SF3">
    <property type="entry name" value="N-ACETYL-D-GLUCOSAMINE KINASE"/>
    <property type="match status" value="1"/>
</dbReference>
<evidence type="ECO:0000313" key="2">
    <source>
        <dbReference type="EMBL" id="MTH36316.1"/>
    </source>
</evidence>
<sequence length="273" mass="27719">MRYFLGVDGGGTGCRAMLVDAGGRLLGQGLAGPANIMSDAQAATEAIMEASLQALQGRPPAEVSACLGIAGARISGAVGWLGPRLPFGRCRVLGDGEIAVAGALGARDGIVVALGTGSLFTRQLAGAFASIGGWGPVLGDEGGGAWMGRQLLARVLRAQDGLEPETPLVRRVLQRMGGAQMVVGFARSASGADFAAQVPEILHAGDDPLAQAILAEAQAHVEAGIARLQTDPALPVIFAGRLGSLLAPRVTRWPRAEPLGSALDGALRLARAP</sequence>
<dbReference type="Gene3D" id="3.30.420.40">
    <property type="match status" value="2"/>
</dbReference>
<accession>A0A844H614</accession>
<organism evidence="2 3">
    <name type="scientific">Paracoccus limosus</name>
    <dbReference type="NCBI Taxonomy" id="913252"/>
    <lineage>
        <taxon>Bacteria</taxon>
        <taxon>Pseudomonadati</taxon>
        <taxon>Pseudomonadota</taxon>
        <taxon>Alphaproteobacteria</taxon>
        <taxon>Rhodobacterales</taxon>
        <taxon>Paracoccaceae</taxon>
        <taxon>Paracoccus</taxon>
    </lineage>
</organism>
<dbReference type="InterPro" id="IPR052519">
    <property type="entry name" value="Euk-type_GlcNAc_Kinase"/>
</dbReference>
<reference evidence="2 3" key="1">
    <citation type="submission" date="2019-11" db="EMBL/GenBank/DDBJ databases">
        <authorList>
            <person name="Dong K."/>
        </authorList>
    </citation>
    <scope>NUCLEOTIDE SEQUENCE [LARGE SCALE GENOMIC DNA]</scope>
    <source>
        <strain evidence="2 3">JCM 17370</strain>
    </source>
</reference>
<keyword evidence="3" id="KW-1185">Reference proteome</keyword>
<dbReference type="AlphaFoldDB" id="A0A844H614"/>
<dbReference type="Proteomes" id="UP000442533">
    <property type="component" value="Unassembled WGS sequence"/>
</dbReference>
<evidence type="ECO:0000313" key="3">
    <source>
        <dbReference type="Proteomes" id="UP000442533"/>
    </source>
</evidence>
<proteinExistence type="predicted"/>
<protein>
    <submittedName>
        <fullName evidence="2">ATPase</fullName>
    </submittedName>
</protein>
<dbReference type="InterPro" id="IPR043129">
    <property type="entry name" value="ATPase_NBD"/>
</dbReference>
<name>A0A844H614_9RHOB</name>
<evidence type="ECO:0000259" key="1">
    <source>
        <dbReference type="Pfam" id="PF01869"/>
    </source>
</evidence>
<dbReference type="Pfam" id="PF01869">
    <property type="entry name" value="BcrAD_BadFG"/>
    <property type="match status" value="1"/>
</dbReference>
<comment type="caution">
    <text evidence="2">The sequence shown here is derived from an EMBL/GenBank/DDBJ whole genome shotgun (WGS) entry which is preliminary data.</text>
</comment>
<dbReference type="CDD" id="cd24082">
    <property type="entry name" value="ASKHA_NBD_GspK-like"/>
    <property type="match status" value="1"/>
</dbReference>
<dbReference type="EMBL" id="WMIF01000034">
    <property type="protein sequence ID" value="MTH36316.1"/>
    <property type="molecule type" value="Genomic_DNA"/>
</dbReference>
<dbReference type="InterPro" id="IPR002731">
    <property type="entry name" value="ATPase_BadF"/>
</dbReference>
<dbReference type="SUPFAM" id="SSF53067">
    <property type="entry name" value="Actin-like ATPase domain"/>
    <property type="match status" value="2"/>
</dbReference>
<dbReference type="RefSeq" id="WP_155065833.1">
    <property type="nucleotide sequence ID" value="NZ_WMIF01000034.1"/>
</dbReference>
<gene>
    <name evidence="2" type="ORF">GL279_17105</name>
</gene>
<dbReference type="PANTHER" id="PTHR43190">
    <property type="entry name" value="N-ACETYL-D-GLUCOSAMINE KINASE"/>
    <property type="match status" value="1"/>
</dbReference>